<feature type="transmembrane region" description="Helical" evidence="2">
    <location>
        <begin position="41"/>
        <end position="64"/>
    </location>
</feature>
<reference evidence="4" key="1">
    <citation type="journal article" date="2012" name="Nat. Biotechnol.">
        <title>Reference genome sequence of the model plant Setaria.</title>
        <authorList>
            <person name="Bennetzen J.L."/>
            <person name="Schmutz J."/>
            <person name="Wang H."/>
            <person name="Percifield R."/>
            <person name="Hawkins J."/>
            <person name="Pontaroli A.C."/>
            <person name="Estep M."/>
            <person name="Feng L."/>
            <person name="Vaughn J.N."/>
            <person name="Grimwood J."/>
            <person name="Jenkins J."/>
            <person name="Barry K."/>
            <person name="Lindquist E."/>
            <person name="Hellsten U."/>
            <person name="Deshpande S."/>
            <person name="Wang X."/>
            <person name="Wu X."/>
            <person name="Mitros T."/>
            <person name="Triplett J."/>
            <person name="Yang X."/>
            <person name="Ye C.Y."/>
            <person name="Mauro-Herrera M."/>
            <person name="Wang L."/>
            <person name="Li P."/>
            <person name="Sharma M."/>
            <person name="Sharma R."/>
            <person name="Ronald P.C."/>
            <person name="Panaud O."/>
            <person name="Kellogg E.A."/>
            <person name="Brutnell T.P."/>
            <person name="Doust A.N."/>
            <person name="Tuskan G.A."/>
            <person name="Rokhsar D."/>
            <person name="Devos K.M."/>
        </authorList>
    </citation>
    <scope>NUCLEOTIDE SEQUENCE [LARGE SCALE GENOMIC DNA]</scope>
    <source>
        <strain evidence="4">cv. Yugu1</strain>
    </source>
</reference>
<evidence type="ECO:0000313" key="3">
    <source>
        <dbReference type="EnsemblPlants" id="KQL14422"/>
    </source>
</evidence>
<proteinExistence type="predicted"/>
<evidence type="ECO:0000256" key="1">
    <source>
        <dbReference type="SAM" id="MobiDB-lite"/>
    </source>
</evidence>
<feature type="region of interest" description="Disordered" evidence="1">
    <location>
        <begin position="82"/>
        <end position="111"/>
    </location>
</feature>
<dbReference type="InParanoid" id="K3ZAY2"/>
<evidence type="ECO:0000256" key="2">
    <source>
        <dbReference type="SAM" id="Phobius"/>
    </source>
</evidence>
<accession>K3ZAY2</accession>
<organism evidence="3 4">
    <name type="scientific">Setaria italica</name>
    <name type="common">Foxtail millet</name>
    <name type="synonym">Panicum italicum</name>
    <dbReference type="NCBI Taxonomy" id="4555"/>
    <lineage>
        <taxon>Eukaryota</taxon>
        <taxon>Viridiplantae</taxon>
        <taxon>Streptophyta</taxon>
        <taxon>Embryophyta</taxon>
        <taxon>Tracheophyta</taxon>
        <taxon>Spermatophyta</taxon>
        <taxon>Magnoliopsida</taxon>
        <taxon>Liliopsida</taxon>
        <taxon>Poales</taxon>
        <taxon>Poaceae</taxon>
        <taxon>PACMAD clade</taxon>
        <taxon>Panicoideae</taxon>
        <taxon>Panicodae</taxon>
        <taxon>Paniceae</taxon>
        <taxon>Cenchrinae</taxon>
        <taxon>Setaria</taxon>
    </lineage>
</organism>
<evidence type="ECO:0000313" key="4">
    <source>
        <dbReference type="Proteomes" id="UP000004995"/>
    </source>
</evidence>
<dbReference type="AlphaFoldDB" id="K3ZAY2"/>
<keyword evidence="4" id="KW-1185">Reference proteome</keyword>
<protein>
    <submittedName>
        <fullName evidence="3">Uncharacterized protein</fullName>
    </submittedName>
</protein>
<dbReference type="Gramene" id="KQL14422">
    <property type="protein sequence ID" value="KQL14422"/>
    <property type="gene ID" value="SETIT_023703mg"/>
</dbReference>
<keyword evidence="2" id="KW-1133">Transmembrane helix</keyword>
<dbReference type="EnsemblPlants" id="KQL14422">
    <property type="protein sequence ID" value="KQL14422"/>
    <property type="gene ID" value="SETIT_023703mg"/>
</dbReference>
<reference evidence="3" key="2">
    <citation type="submission" date="2018-08" db="UniProtKB">
        <authorList>
            <consortium name="EnsemblPlants"/>
        </authorList>
    </citation>
    <scope>IDENTIFICATION</scope>
    <source>
        <strain evidence="3">Yugu1</strain>
    </source>
</reference>
<name>K3ZAY2_SETIT</name>
<dbReference type="HOGENOM" id="CLU_2162794_0_0_1"/>
<dbReference type="Proteomes" id="UP000004995">
    <property type="component" value="Unassembled WGS sequence"/>
</dbReference>
<sequence length="111" mass="11397">MAQGEAALHDRGRPPPLLIGLLPPVKALVAAPLLRPVAAPLLRLVAVPLLGCVAVPLLGCVAVAPAGELLLNGVVRHHGGYGAVDGEGEGEGTRAQELGPVSGHHRRRRQD</sequence>
<feature type="transmembrane region" description="Helical" evidence="2">
    <location>
        <begin position="17"/>
        <end position="34"/>
    </location>
</feature>
<keyword evidence="2" id="KW-0472">Membrane</keyword>
<keyword evidence="2" id="KW-0812">Transmembrane</keyword>
<dbReference type="EMBL" id="AGNK02001566">
    <property type="status" value="NOT_ANNOTATED_CDS"/>
    <property type="molecule type" value="Genomic_DNA"/>
</dbReference>